<gene>
    <name evidence="1" type="ORF">ACFSJ0_59610</name>
</gene>
<keyword evidence="2" id="KW-1185">Reference proteome</keyword>
<keyword evidence="1" id="KW-0238">DNA-binding</keyword>
<comment type="caution">
    <text evidence="1">The sequence shown here is derived from an EMBL/GenBank/DDBJ whole genome shotgun (WGS) entry which is preliminary data.</text>
</comment>
<dbReference type="Proteomes" id="UP001597097">
    <property type="component" value="Unassembled WGS sequence"/>
</dbReference>
<accession>A0ABW4GWB1</accession>
<evidence type="ECO:0000313" key="1">
    <source>
        <dbReference type="EMBL" id="MFD1547145.1"/>
    </source>
</evidence>
<proteinExistence type="predicted"/>
<name>A0ABW4GWB1_9ACTN</name>
<reference evidence="2" key="1">
    <citation type="journal article" date="2019" name="Int. J. Syst. Evol. Microbiol.">
        <title>The Global Catalogue of Microorganisms (GCM) 10K type strain sequencing project: providing services to taxonomists for standard genome sequencing and annotation.</title>
        <authorList>
            <consortium name="The Broad Institute Genomics Platform"/>
            <consortium name="The Broad Institute Genome Sequencing Center for Infectious Disease"/>
            <person name="Wu L."/>
            <person name="Ma J."/>
        </authorList>
    </citation>
    <scope>NUCLEOTIDE SEQUENCE [LARGE SCALE GENOMIC DNA]</scope>
    <source>
        <strain evidence="2">CGMCC 1.15399</strain>
    </source>
</reference>
<organism evidence="1 2">
    <name type="scientific">Nonomuraea guangzhouensis</name>
    <dbReference type="NCBI Taxonomy" id="1291555"/>
    <lineage>
        <taxon>Bacteria</taxon>
        <taxon>Bacillati</taxon>
        <taxon>Actinomycetota</taxon>
        <taxon>Actinomycetes</taxon>
        <taxon>Streptosporangiales</taxon>
        <taxon>Streptosporangiaceae</taxon>
        <taxon>Nonomuraea</taxon>
    </lineage>
</organism>
<sequence>MTQALTIEELLDLPATVDLPTAGKAFGIGRTKAHELARNGTFPCRVLRIGSTYRVGRAAILRSLGIDDPALAPTTPAQVIDIAS</sequence>
<dbReference type="RefSeq" id="WP_219532513.1">
    <property type="nucleotide sequence ID" value="NZ_JAHKRM010000014.1"/>
</dbReference>
<evidence type="ECO:0000313" key="2">
    <source>
        <dbReference type="Proteomes" id="UP001597097"/>
    </source>
</evidence>
<protein>
    <submittedName>
        <fullName evidence="1">DNA-binding protein</fullName>
    </submittedName>
</protein>
<dbReference type="GO" id="GO:0003677">
    <property type="term" value="F:DNA binding"/>
    <property type="evidence" value="ECO:0007669"/>
    <property type="project" value="UniProtKB-KW"/>
</dbReference>
<dbReference type="EMBL" id="JBHUCM010000072">
    <property type="protein sequence ID" value="MFD1547145.1"/>
    <property type="molecule type" value="Genomic_DNA"/>
</dbReference>